<reference evidence="8 9" key="1">
    <citation type="submission" date="2016-04" db="EMBL/GenBank/DDBJ databases">
        <title>Complete genome sequence of Dokdonella koreensis DS-123T.</title>
        <authorList>
            <person name="Kim J.F."/>
            <person name="Lee H."/>
            <person name="Kwak M.-J."/>
        </authorList>
    </citation>
    <scope>NUCLEOTIDE SEQUENCE [LARGE SCALE GENOMIC DNA]</scope>
    <source>
        <strain evidence="8 9">DS-123</strain>
    </source>
</reference>
<keyword evidence="3 6" id="KW-0378">Hydrolase</keyword>
<dbReference type="STRING" id="1300342.I596_3532"/>
<sequence length="188" mass="21424">MTVAQAHEDNLVWIDLEMTGLDTDSDSILEIATIVTDKHLTVLAEGPAFALRHPLERLEAMDDWNRTQHARSGLWQRVIESDIDLATAEALTVEFLAHWVPAGKSPMCGNSICQDRRFLHRLMPRLERFFHYRNLDVSTVKELARRWAPEIGRGFVKEAAHTALSDVRDSIDELVYYRRFMGPLAGLG</sequence>
<dbReference type="GO" id="GO:0000175">
    <property type="term" value="F:3'-5'-RNA exonuclease activity"/>
    <property type="evidence" value="ECO:0007669"/>
    <property type="project" value="InterPro"/>
</dbReference>
<dbReference type="PATRIC" id="fig|1300342.3.peg.3452"/>
<feature type="active site" evidence="6">
    <location>
        <position position="132"/>
    </location>
</feature>
<dbReference type="CDD" id="cd06135">
    <property type="entry name" value="Orn"/>
    <property type="match status" value="1"/>
</dbReference>
<dbReference type="FunFam" id="3.30.420.10:FF:000003">
    <property type="entry name" value="Oligoribonuclease"/>
    <property type="match status" value="1"/>
</dbReference>
<dbReference type="InterPro" id="IPR012337">
    <property type="entry name" value="RNaseH-like_sf"/>
</dbReference>
<comment type="similarity">
    <text evidence="1 6">Belongs to the oligoribonuclease family.</text>
</comment>
<protein>
    <recommendedName>
        <fullName evidence="5 6">Oligoribonuclease</fullName>
        <ecNumber evidence="6">3.1.-.-</ecNumber>
    </recommendedName>
</protein>
<dbReference type="GO" id="GO:0006259">
    <property type="term" value="P:DNA metabolic process"/>
    <property type="evidence" value="ECO:0007669"/>
    <property type="project" value="UniProtKB-ARBA"/>
</dbReference>
<dbReference type="GO" id="GO:0005737">
    <property type="term" value="C:cytoplasm"/>
    <property type="evidence" value="ECO:0007669"/>
    <property type="project" value="UniProtKB-SubCell"/>
</dbReference>
<dbReference type="Pfam" id="PF00929">
    <property type="entry name" value="RNase_T"/>
    <property type="match status" value="1"/>
</dbReference>
<dbReference type="OrthoDB" id="9801329at2"/>
<dbReference type="InterPro" id="IPR013520">
    <property type="entry name" value="Ribonucl_H"/>
</dbReference>
<dbReference type="InterPro" id="IPR036397">
    <property type="entry name" value="RNaseH_sf"/>
</dbReference>
<evidence type="ECO:0000313" key="8">
    <source>
        <dbReference type="EMBL" id="ANB19520.1"/>
    </source>
</evidence>
<accession>A0A160DYI6</accession>
<evidence type="ECO:0000256" key="4">
    <source>
        <dbReference type="ARBA" id="ARBA00022839"/>
    </source>
</evidence>
<comment type="subcellular location">
    <subcellularLocation>
        <location evidence="6">Cytoplasm</location>
    </subcellularLocation>
</comment>
<evidence type="ECO:0000259" key="7">
    <source>
        <dbReference type="SMART" id="SM00479"/>
    </source>
</evidence>
<evidence type="ECO:0000256" key="5">
    <source>
        <dbReference type="ARBA" id="ARBA00070964"/>
    </source>
</evidence>
<dbReference type="PANTHER" id="PTHR11046">
    <property type="entry name" value="OLIGORIBONUCLEASE, MITOCHONDRIAL"/>
    <property type="match status" value="1"/>
</dbReference>
<keyword evidence="9" id="KW-1185">Reference proteome</keyword>
<dbReference type="RefSeq" id="WP_067650466.1">
    <property type="nucleotide sequence ID" value="NZ_CP015249.1"/>
</dbReference>
<feature type="domain" description="Exonuclease" evidence="7">
    <location>
        <begin position="10"/>
        <end position="183"/>
    </location>
</feature>
<proteinExistence type="inferred from homology"/>
<dbReference type="Gene3D" id="3.30.420.10">
    <property type="entry name" value="Ribonuclease H-like superfamily/Ribonuclease H"/>
    <property type="match status" value="1"/>
</dbReference>
<dbReference type="SMART" id="SM00479">
    <property type="entry name" value="EXOIII"/>
    <property type="match status" value="1"/>
</dbReference>
<dbReference type="Proteomes" id="UP000076830">
    <property type="component" value="Chromosome"/>
</dbReference>
<evidence type="ECO:0000256" key="3">
    <source>
        <dbReference type="ARBA" id="ARBA00022801"/>
    </source>
</evidence>
<name>A0A160DYI6_9GAMM</name>
<dbReference type="NCBIfam" id="NF003765">
    <property type="entry name" value="PRK05359.1"/>
    <property type="match status" value="1"/>
</dbReference>
<evidence type="ECO:0000256" key="6">
    <source>
        <dbReference type="HAMAP-Rule" id="MF_00045"/>
    </source>
</evidence>
<dbReference type="KEGG" id="dko:I596_3532"/>
<dbReference type="EC" id="3.1.-.-" evidence="6"/>
<keyword evidence="2 6" id="KW-0540">Nuclease</keyword>
<gene>
    <name evidence="6" type="primary">orn</name>
    <name evidence="8" type="ORF">I596_3532</name>
</gene>
<keyword evidence="6" id="KW-0963">Cytoplasm</keyword>
<dbReference type="AlphaFoldDB" id="A0A160DYI6"/>
<dbReference type="SUPFAM" id="SSF53098">
    <property type="entry name" value="Ribonuclease H-like"/>
    <property type="match status" value="1"/>
</dbReference>
<organism evidence="8 9">
    <name type="scientific">Dokdonella koreensis DS-123</name>
    <dbReference type="NCBI Taxonomy" id="1300342"/>
    <lineage>
        <taxon>Bacteria</taxon>
        <taxon>Pseudomonadati</taxon>
        <taxon>Pseudomonadota</taxon>
        <taxon>Gammaproteobacteria</taxon>
        <taxon>Lysobacterales</taxon>
        <taxon>Rhodanobacteraceae</taxon>
        <taxon>Dokdonella</taxon>
    </lineage>
</organism>
<evidence type="ECO:0000313" key="9">
    <source>
        <dbReference type="Proteomes" id="UP000076830"/>
    </source>
</evidence>
<dbReference type="HAMAP" id="MF_00045">
    <property type="entry name" value="Oligoribonuclease"/>
    <property type="match status" value="1"/>
</dbReference>
<dbReference type="InterPro" id="IPR022894">
    <property type="entry name" value="Oligoribonuclease"/>
</dbReference>
<comment type="function">
    <text evidence="6">3'-to-5' exoribonuclease specific for small oligoribonucleotides.</text>
</comment>
<dbReference type="EMBL" id="CP015249">
    <property type="protein sequence ID" value="ANB19520.1"/>
    <property type="molecule type" value="Genomic_DNA"/>
</dbReference>
<dbReference type="GO" id="GO:0003676">
    <property type="term" value="F:nucleic acid binding"/>
    <property type="evidence" value="ECO:0007669"/>
    <property type="project" value="InterPro"/>
</dbReference>
<keyword evidence="4 6" id="KW-0269">Exonuclease</keyword>
<evidence type="ECO:0000256" key="2">
    <source>
        <dbReference type="ARBA" id="ARBA00022722"/>
    </source>
</evidence>
<evidence type="ECO:0000256" key="1">
    <source>
        <dbReference type="ARBA" id="ARBA00009921"/>
    </source>
</evidence>
<dbReference type="PANTHER" id="PTHR11046:SF0">
    <property type="entry name" value="OLIGORIBONUCLEASE, MITOCHONDRIAL"/>
    <property type="match status" value="1"/>
</dbReference>